<keyword evidence="4" id="KW-0997">Cell inner membrane</keyword>
<feature type="transmembrane region" description="Helical" evidence="9">
    <location>
        <begin position="33"/>
        <end position="58"/>
    </location>
</feature>
<keyword evidence="6" id="KW-0029">Amino-acid transport</keyword>
<sequence length="413" mass="44575">MESKTIGAILIITGTCVGAGILALPLSTAGLGFVPTVVSLGVTWVISIITAFLLVEVLADLKLKNINFDTMCSKTLGRAGQVVCMVAYLILMYAVSSAYLSGGTSMLSALLKQGGITIPYWVSSLLFAIVLGSVVCLGHRAVDLANRSLLSVKGLSFVALVVILTPDVSYANLFQFKHTLPYFWYAVPVLFFAFGFQVIVPSMYNYLEQDIKQLKIAIVLGSLIPFLLYSLWLSVTLGILPRFGATSYSSFLHTHSSGDVGALFTMLGSQGSLHWSHKVMDIFTNVAVTTSFLTVTMALKDYLCDIFRLDSSTRSGNSKGALLTYLPPLALVLFAPTLFQEALDYAAASLAVVLVFLPVAMAVAIRRKQKLANVVSTFKVRGGVVLFALLVTFGIVLLVLSFMASWHMLPVLH</sequence>
<dbReference type="InterPro" id="IPR018227">
    <property type="entry name" value="Amino_acid_transport_2"/>
</dbReference>
<keyword evidence="11" id="KW-1185">Reference proteome</keyword>
<dbReference type="EMBL" id="CAKLDM010000001">
    <property type="protein sequence ID" value="CAH0535899.1"/>
    <property type="molecule type" value="Genomic_DNA"/>
</dbReference>
<evidence type="ECO:0000256" key="7">
    <source>
        <dbReference type="ARBA" id="ARBA00022989"/>
    </source>
</evidence>
<reference evidence="10" key="1">
    <citation type="submission" date="2021-11" db="EMBL/GenBank/DDBJ databases">
        <authorList>
            <person name="Rodrigo-Torres L."/>
            <person name="Arahal R. D."/>
            <person name="Lucena T."/>
        </authorList>
    </citation>
    <scope>NUCLEOTIDE SEQUENCE</scope>
    <source>
        <strain evidence="10">CECT 7928</strain>
    </source>
</reference>
<evidence type="ECO:0000256" key="6">
    <source>
        <dbReference type="ARBA" id="ARBA00022970"/>
    </source>
</evidence>
<comment type="subcellular location">
    <subcellularLocation>
        <location evidence="1">Cell inner membrane</location>
        <topology evidence="1">Multi-pass membrane protein</topology>
    </subcellularLocation>
</comment>
<feature type="transmembrane region" description="Helical" evidence="9">
    <location>
        <begin position="385"/>
        <end position="409"/>
    </location>
</feature>
<feature type="transmembrane region" description="Helical" evidence="9">
    <location>
        <begin position="345"/>
        <end position="365"/>
    </location>
</feature>
<dbReference type="PANTHER" id="PTHR46997:SF2">
    <property type="entry name" value="TYROSINE-SPECIFIC TRANSPORT SYSTEM"/>
    <property type="match status" value="1"/>
</dbReference>
<feature type="transmembrane region" description="Helical" evidence="9">
    <location>
        <begin position="282"/>
        <end position="299"/>
    </location>
</feature>
<evidence type="ECO:0000256" key="8">
    <source>
        <dbReference type="ARBA" id="ARBA00023136"/>
    </source>
</evidence>
<evidence type="ECO:0000256" key="3">
    <source>
        <dbReference type="ARBA" id="ARBA00022475"/>
    </source>
</evidence>
<feature type="transmembrane region" description="Helical" evidence="9">
    <location>
        <begin position="320"/>
        <end position="339"/>
    </location>
</feature>
<feature type="transmembrane region" description="Helical" evidence="9">
    <location>
        <begin position="216"/>
        <end position="240"/>
    </location>
</feature>
<organism evidence="10 11">
    <name type="scientific">Vibrio marisflavi CECT 7928</name>
    <dbReference type="NCBI Taxonomy" id="634439"/>
    <lineage>
        <taxon>Bacteria</taxon>
        <taxon>Pseudomonadati</taxon>
        <taxon>Pseudomonadota</taxon>
        <taxon>Gammaproteobacteria</taxon>
        <taxon>Vibrionales</taxon>
        <taxon>Vibrionaceae</taxon>
        <taxon>Vibrio</taxon>
    </lineage>
</organism>
<feature type="transmembrane region" description="Helical" evidence="9">
    <location>
        <begin position="7"/>
        <end position="27"/>
    </location>
</feature>
<dbReference type="Proteomes" id="UP000838748">
    <property type="component" value="Unassembled WGS sequence"/>
</dbReference>
<name>A0ABM8ZYM6_9VIBR</name>
<dbReference type="RefSeq" id="WP_237359461.1">
    <property type="nucleotide sequence ID" value="NZ_CAKLDM010000001.1"/>
</dbReference>
<feature type="transmembrane region" description="Helical" evidence="9">
    <location>
        <begin position="120"/>
        <end position="138"/>
    </location>
</feature>
<dbReference type="PANTHER" id="PTHR46997">
    <property type="entry name" value="LOW AFFINITY TRYPTOPHAN PERMEASE-RELATED"/>
    <property type="match status" value="1"/>
</dbReference>
<feature type="transmembrane region" description="Helical" evidence="9">
    <location>
        <begin position="79"/>
        <end position="100"/>
    </location>
</feature>
<evidence type="ECO:0000256" key="2">
    <source>
        <dbReference type="ARBA" id="ARBA00022448"/>
    </source>
</evidence>
<evidence type="ECO:0000313" key="10">
    <source>
        <dbReference type="EMBL" id="CAH0535899.1"/>
    </source>
</evidence>
<accession>A0ABM8ZYM6</accession>
<keyword evidence="5 9" id="KW-0812">Transmembrane</keyword>
<evidence type="ECO:0000313" key="11">
    <source>
        <dbReference type="Proteomes" id="UP000838748"/>
    </source>
</evidence>
<dbReference type="PRINTS" id="PR00166">
    <property type="entry name" value="AROAAPRMEASE"/>
</dbReference>
<keyword evidence="8 9" id="KW-0472">Membrane</keyword>
<gene>
    <name evidence="10" type="primary">tyrP_1</name>
    <name evidence="10" type="ORF">VMF7928_00041</name>
</gene>
<keyword evidence="2" id="KW-0813">Transport</keyword>
<evidence type="ECO:0000256" key="9">
    <source>
        <dbReference type="SAM" id="Phobius"/>
    </source>
</evidence>
<dbReference type="Gene3D" id="1.20.1740.10">
    <property type="entry name" value="Amino acid/polyamine transporter I"/>
    <property type="match status" value="1"/>
</dbReference>
<protein>
    <submittedName>
        <fullName evidence="10">Tyrosine-specific transport protein</fullName>
    </submittedName>
</protein>
<evidence type="ECO:0000256" key="1">
    <source>
        <dbReference type="ARBA" id="ARBA00004429"/>
    </source>
</evidence>
<dbReference type="Pfam" id="PF03222">
    <property type="entry name" value="Trp_Tyr_perm"/>
    <property type="match status" value="1"/>
</dbReference>
<evidence type="ECO:0000256" key="5">
    <source>
        <dbReference type="ARBA" id="ARBA00022692"/>
    </source>
</evidence>
<dbReference type="InterPro" id="IPR013059">
    <property type="entry name" value="Trp_tyr_transpt"/>
</dbReference>
<keyword evidence="7 9" id="KW-1133">Transmembrane helix</keyword>
<comment type="caution">
    <text evidence="10">The sequence shown here is derived from an EMBL/GenBank/DDBJ whole genome shotgun (WGS) entry which is preliminary data.</text>
</comment>
<proteinExistence type="predicted"/>
<evidence type="ECO:0000256" key="4">
    <source>
        <dbReference type="ARBA" id="ARBA00022519"/>
    </source>
</evidence>
<keyword evidence="3" id="KW-1003">Cell membrane</keyword>
<feature type="transmembrane region" description="Helical" evidence="9">
    <location>
        <begin position="182"/>
        <end position="204"/>
    </location>
</feature>
<feature type="transmembrane region" description="Helical" evidence="9">
    <location>
        <begin position="150"/>
        <end position="170"/>
    </location>
</feature>